<evidence type="ECO:0000313" key="3">
    <source>
        <dbReference type="Proteomes" id="UP000249808"/>
    </source>
</evidence>
<feature type="transmembrane region" description="Helical" evidence="1">
    <location>
        <begin position="132"/>
        <end position="155"/>
    </location>
</feature>
<feature type="transmembrane region" description="Helical" evidence="1">
    <location>
        <begin position="61"/>
        <end position="87"/>
    </location>
</feature>
<evidence type="ECO:0000256" key="1">
    <source>
        <dbReference type="SAM" id="Phobius"/>
    </source>
</evidence>
<dbReference type="RefSeq" id="WP_111717492.1">
    <property type="nucleotide sequence ID" value="NZ_JBHSSR010000010.1"/>
</dbReference>
<dbReference type="InterPro" id="IPR007404">
    <property type="entry name" value="YdjM-like"/>
</dbReference>
<dbReference type="Pfam" id="PF04307">
    <property type="entry name" value="YdjM"/>
    <property type="match status" value="1"/>
</dbReference>
<keyword evidence="1" id="KW-1133">Transmembrane helix</keyword>
<gene>
    <name evidence="2" type="ORF">BHU61_12990</name>
</gene>
<sequence>MTGKTHIALGVLIGTSYGMHTAYDISSFAGIIGTTALFSIVPDICHAGSKLGKKIWPISSLIALIFGHRTLTHSIFFMLLTGILLIVLNVNTIYVISAVIGVISHLLLDMLTPRGVTLFFPINKKIVFPFTFKTGGILDLSLATTFSVLTMYLFYTEMFHRTLVWLN</sequence>
<name>A0A327ZMC6_9STAP</name>
<protein>
    <recommendedName>
        <fullName evidence="4">Metal-dependent hydrolase</fullName>
    </recommendedName>
</protein>
<proteinExistence type="predicted"/>
<feature type="transmembrane region" description="Helical" evidence="1">
    <location>
        <begin position="28"/>
        <end position="49"/>
    </location>
</feature>
<organism evidence="2 3">
    <name type="scientific">Macrococcus epidermidis</name>
    <dbReference type="NCBI Taxonomy" id="1902580"/>
    <lineage>
        <taxon>Bacteria</taxon>
        <taxon>Bacillati</taxon>
        <taxon>Bacillota</taxon>
        <taxon>Bacilli</taxon>
        <taxon>Bacillales</taxon>
        <taxon>Staphylococcaceae</taxon>
        <taxon>Macrococcus</taxon>
    </lineage>
</organism>
<dbReference type="PANTHER" id="PTHR35531">
    <property type="entry name" value="INNER MEMBRANE PROTEIN YBCI-RELATED"/>
    <property type="match status" value="1"/>
</dbReference>
<keyword evidence="1" id="KW-0812">Transmembrane</keyword>
<feature type="transmembrane region" description="Helical" evidence="1">
    <location>
        <begin position="93"/>
        <end position="111"/>
    </location>
</feature>
<accession>A0A327ZMC6</accession>
<evidence type="ECO:0000313" key="2">
    <source>
        <dbReference type="EMBL" id="RAK43593.1"/>
    </source>
</evidence>
<comment type="caution">
    <text evidence="2">The sequence shown here is derived from an EMBL/GenBank/DDBJ whole genome shotgun (WGS) entry which is preliminary data.</text>
</comment>
<dbReference type="EMBL" id="PZJH01000013">
    <property type="protein sequence ID" value="RAK43593.1"/>
    <property type="molecule type" value="Genomic_DNA"/>
</dbReference>
<evidence type="ECO:0008006" key="4">
    <source>
        <dbReference type="Google" id="ProtNLM"/>
    </source>
</evidence>
<keyword evidence="3" id="KW-1185">Reference proteome</keyword>
<dbReference type="Proteomes" id="UP000249808">
    <property type="component" value="Unassembled WGS sequence"/>
</dbReference>
<dbReference type="PANTHER" id="PTHR35531:SF1">
    <property type="entry name" value="INNER MEMBRANE PROTEIN YBCI-RELATED"/>
    <property type="match status" value="1"/>
</dbReference>
<dbReference type="AlphaFoldDB" id="A0A327ZMC6"/>
<reference evidence="2 3" key="1">
    <citation type="journal article" date="2018" name="Front. Microbiol.">
        <title>Description and Comparative Genomics of Macrococcus caseolyticus subsp. hominis subsp. nov., Macrococcus goetzii sp. nov., Macrococcus epidermidis sp. nov., and Macrococcus bohemicus sp. nov., Novel Macrococci From Human Clinical Material With Virulence Potential and Suspected Uptake of Foreign DNA by Natural Transformation.</title>
        <authorList>
            <person name="Maslanova I."/>
            <person name="Wertheimer Z."/>
            <person name="Sedlacek I."/>
            <person name="Svec P."/>
            <person name="Indrakova A."/>
            <person name="Kovarovic V."/>
            <person name="Schumann P."/>
            <person name="Sproer C."/>
            <person name="Kralova S."/>
            <person name="Sedo O."/>
            <person name="Kristofova L."/>
            <person name="Vrbovska V."/>
            <person name="Fuzik T."/>
            <person name="Petras P."/>
            <person name="Zdrahal Z."/>
            <person name="Ruzickova V."/>
            <person name="Doskar J."/>
            <person name="Pantucek R."/>
        </authorList>
    </citation>
    <scope>NUCLEOTIDE SEQUENCE [LARGE SCALE GENOMIC DNA]</scope>
    <source>
        <strain evidence="2 3">01/688</strain>
    </source>
</reference>
<keyword evidence="1" id="KW-0472">Membrane</keyword>